<dbReference type="Pfam" id="PF12706">
    <property type="entry name" value="Lactamase_B_2"/>
    <property type="match status" value="1"/>
</dbReference>
<evidence type="ECO:0000256" key="1">
    <source>
        <dbReference type="ARBA" id="ARBA00022801"/>
    </source>
</evidence>
<dbReference type="STRING" id="408074.SAMN05660909_03003"/>
<name>A0A1H4D6Y0_9BACT</name>
<evidence type="ECO:0000313" key="3">
    <source>
        <dbReference type="EMBL" id="SEA68411.1"/>
    </source>
</evidence>
<dbReference type="SUPFAM" id="SSF56281">
    <property type="entry name" value="Metallo-hydrolase/oxidoreductase"/>
    <property type="match status" value="1"/>
</dbReference>
<dbReference type="InterPro" id="IPR050114">
    <property type="entry name" value="UPF0173_UPF0282_UlaG_hydrolase"/>
</dbReference>
<dbReference type="AlphaFoldDB" id="A0A1H4D6Y0"/>
<dbReference type="EMBL" id="FNRL01000012">
    <property type="protein sequence ID" value="SEA68411.1"/>
    <property type="molecule type" value="Genomic_DNA"/>
</dbReference>
<proteinExistence type="predicted"/>
<dbReference type="Gene3D" id="3.60.15.10">
    <property type="entry name" value="Ribonuclease Z/Hydroxyacylglutathione hydrolase-like"/>
    <property type="match status" value="1"/>
</dbReference>
<evidence type="ECO:0000259" key="2">
    <source>
        <dbReference type="SMART" id="SM00849"/>
    </source>
</evidence>
<evidence type="ECO:0000313" key="4">
    <source>
        <dbReference type="Proteomes" id="UP000199656"/>
    </source>
</evidence>
<protein>
    <submittedName>
        <fullName evidence="3">L-ascorbate metabolism protein UlaG, beta-lactamase superfamily</fullName>
    </submittedName>
</protein>
<reference evidence="4" key="1">
    <citation type="submission" date="2016-10" db="EMBL/GenBank/DDBJ databases">
        <authorList>
            <person name="Varghese N."/>
            <person name="Submissions S."/>
        </authorList>
    </citation>
    <scope>NUCLEOTIDE SEQUENCE [LARGE SCALE GENOMIC DNA]</scope>
    <source>
        <strain evidence="4">DSM 23920</strain>
    </source>
</reference>
<dbReference type="OrthoDB" id="9805728at2"/>
<dbReference type="SMART" id="SM00849">
    <property type="entry name" value="Lactamase_B"/>
    <property type="match status" value="1"/>
</dbReference>
<dbReference type="Proteomes" id="UP000199656">
    <property type="component" value="Unassembled WGS sequence"/>
</dbReference>
<dbReference type="RefSeq" id="WP_089762736.1">
    <property type="nucleotide sequence ID" value="NZ_BKAT01000018.1"/>
</dbReference>
<dbReference type="InterPro" id="IPR036866">
    <property type="entry name" value="RibonucZ/Hydroxyglut_hydro"/>
</dbReference>
<keyword evidence="4" id="KW-1185">Reference proteome</keyword>
<sequence length="250" mass="26894">MKVQLLRNATLLLTINDKTLLVDPLLGSKGSYDPLPDCASTARNPLVDLPVSANEVIAQTDAVLLTHLHTDHWDATARELLPKDIPLFCQPTDAAIIRQAGFSNLTAVEVTCHWEGIEIARTGGRHGVGEIGQQMGAVSGYVLSFAGETIYIAGDTIWCTEVQEALDRFKPSKVIVNGSAAEFITGGPILMPVAEVITLCRYAPQADVYIVHLEAVNISTETRATTRQAIAAAGLSDRCFIPADGEVLFR</sequence>
<dbReference type="PANTHER" id="PTHR43546">
    <property type="entry name" value="UPF0173 METAL-DEPENDENT HYDROLASE MJ1163-RELATED"/>
    <property type="match status" value="1"/>
</dbReference>
<gene>
    <name evidence="3" type="ORF">SAMN05660909_03003</name>
</gene>
<dbReference type="GO" id="GO:0016787">
    <property type="term" value="F:hydrolase activity"/>
    <property type="evidence" value="ECO:0007669"/>
    <property type="project" value="UniProtKB-KW"/>
</dbReference>
<accession>A0A1H4D6Y0</accession>
<dbReference type="PANTHER" id="PTHR43546:SF9">
    <property type="entry name" value="L-ASCORBATE-6-PHOSPHATE LACTONASE ULAG-RELATED"/>
    <property type="match status" value="1"/>
</dbReference>
<feature type="domain" description="Metallo-beta-lactamase" evidence="2">
    <location>
        <begin position="6"/>
        <end position="187"/>
    </location>
</feature>
<organism evidence="3 4">
    <name type="scientific">Chitinophaga terrae</name>
    <name type="common">ex Kim and Jung 2007</name>
    <dbReference type="NCBI Taxonomy" id="408074"/>
    <lineage>
        <taxon>Bacteria</taxon>
        <taxon>Pseudomonadati</taxon>
        <taxon>Bacteroidota</taxon>
        <taxon>Chitinophagia</taxon>
        <taxon>Chitinophagales</taxon>
        <taxon>Chitinophagaceae</taxon>
        <taxon>Chitinophaga</taxon>
    </lineage>
</organism>
<dbReference type="InterPro" id="IPR001279">
    <property type="entry name" value="Metallo-B-lactamas"/>
</dbReference>
<keyword evidence="1" id="KW-0378">Hydrolase</keyword>